<dbReference type="EMBL" id="BQNB010016220">
    <property type="protein sequence ID" value="GJT49231.1"/>
    <property type="molecule type" value="Genomic_DNA"/>
</dbReference>
<protein>
    <submittedName>
        <fullName evidence="1">Uncharacterized protein</fullName>
    </submittedName>
</protein>
<accession>A0ABQ5EE89</accession>
<keyword evidence="2" id="KW-1185">Reference proteome</keyword>
<reference evidence="1" key="2">
    <citation type="submission" date="2022-01" db="EMBL/GenBank/DDBJ databases">
        <authorList>
            <person name="Yamashiro T."/>
            <person name="Shiraishi A."/>
            <person name="Satake H."/>
            <person name="Nakayama K."/>
        </authorList>
    </citation>
    <scope>NUCLEOTIDE SEQUENCE</scope>
</reference>
<sequence length="111" mass="12599">MDANGGRPLENHMEKVTHYSPASGSWFVSNMEDLHPNMGAIRPWVMLVICEVWFTFPWLMDQLPKLCPVNRSTDLTVLKERFEPTVNNPKGLSDLPRIDIFVSTADAKNAL</sequence>
<dbReference type="PANTHER" id="PTHR13301">
    <property type="entry name" value="X-BOX TRANSCRIPTION FACTOR-RELATED"/>
    <property type="match status" value="1"/>
</dbReference>
<name>A0ABQ5EE89_9ASTR</name>
<comment type="caution">
    <text evidence="1">The sequence shown here is derived from an EMBL/GenBank/DDBJ whole genome shotgun (WGS) entry which is preliminary data.</text>
</comment>
<gene>
    <name evidence="1" type="ORF">Tco_0975388</name>
</gene>
<evidence type="ECO:0000313" key="2">
    <source>
        <dbReference type="Proteomes" id="UP001151760"/>
    </source>
</evidence>
<organism evidence="1 2">
    <name type="scientific">Tanacetum coccineum</name>
    <dbReference type="NCBI Taxonomy" id="301880"/>
    <lineage>
        <taxon>Eukaryota</taxon>
        <taxon>Viridiplantae</taxon>
        <taxon>Streptophyta</taxon>
        <taxon>Embryophyta</taxon>
        <taxon>Tracheophyta</taxon>
        <taxon>Spermatophyta</taxon>
        <taxon>Magnoliopsida</taxon>
        <taxon>eudicotyledons</taxon>
        <taxon>Gunneridae</taxon>
        <taxon>Pentapetalae</taxon>
        <taxon>asterids</taxon>
        <taxon>campanulids</taxon>
        <taxon>Asterales</taxon>
        <taxon>Asteraceae</taxon>
        <taxon>Asteroideae</taxon>
        <taxon>Anthemideae</taxon>
        <taxon>Anthemidinae</taxon>
        <taxon>Tanacetum</taxon>
    </lineage>
</organism>
<dbReference type="Proteomes" id="UP001151760">
    <property type="component" value="Unassembled WGS sequence"/>
</dbReference>
<proteinExistence type="predicted"/>
<evidence type="ECO:0000313" key="1">
    <source>
        <dbReference type="EMBL" id="GJT49231.1"/>
    </source>
</evidence>
<reference evidence="1" key="1">
    <citation type="journal article" date="2022" name="Int. J. Mol. Sci.">
        <title>Draft Genome of Tanacetum Coccineum: Genomic Comparison of Closely Related Tanacetum-Family Plants.</title>
        <authorList>
            <person name="Yamashiro T."/>
            <person name="Shiraishi A."/>
            <person name="Nakayama K."/>
            <person name="Satake H."/>
        </authorList>
    </citation>
    <scope>NUCLEOTIDE SEQUENCE</scope>
</reference>